<reference evidence="3 4" key="1">
    <citation type="submission" date="2016-05" db="EMBL/GenBank/DDBJ databases">
        <title>Genome sequencing of Vitellibacter soesokkakensis RSSK-12.</title>
        <authorList>
            <person name="Thevarajoo S."/>
            <person name="Selvaratnam C."/>
            <person name="Goh K.M."/>
            <person name="Chan K.-G."/>
            <person name="Chong C.S."/>
        </authorList>
    </citation>
    <scope>NUCLEOTIDE SEQUENCE [LARGE SCALE GENOMIC DNA]</scope>
    <source>
        <strain evidence="3 4">RSSK-12</strain>
    </source>
</reference>
<evidence type="ECO:0000256" key="1">
    <source>
        <dbReference type="SAM" id="MobiDB-lite"/>
    </source>
</evidence>
<gene>
    <name evidence="3" type="ORF">A7A78_13080</name>
</gene>
<evidence type="ECO:0008006" key="5">
    <source>
        <dbReference type="Google" id="ProtNLM"/>
    </source>
</evidence>
<organism evidence="3 4">
    <name type="scientific">Aequorivita soesokkakensis</name>
    <dbReference type="NCBI Taxonomy" id="1385699"/>
    <lineage>
        <taxon>Bacteria</taxon>
        <taxon>Pseudomonadati</taxon>
        <taxon>Bacteroidota</taxon>
        <taxon>Flavobacteriia</taxon>
        <taxon>Flavobacteriales</taxon>
        <taxon>Flavobacteriaceae</taxon>
        <taxon>Aequorivita</taxon>
    </lineage>
</organism>
<sequence>MKNMYVPQLKAFAFFCLLTIFSLSAFAQVGIGIPTPADASVLDVTSSTKGVLVPRMSISNLATIAPVTGGSTTSLLVYNTNTTTGPGFFFWNGSRWTPIDGGNDWQTSGNANTNPGTGVGENYLGTSDNTNLIVATDGTERMVVENDGQVSVNGGPLYSTDRFTSLGEDGERAISGYSSGSGIGVYGNNNGTGIGIYGVSASGNGVKGESDSDTGTGVYGVNTNTAGTGVVGSGNNFGGVYVTGGSGGAFRGATVGAASWATNASNGVGLSAAGNNRNVTTIGTVGAGGSFIGTQWGVTGIAAISGAFYNGVDRAAFIGRYVSADNTQQTVYVGARIGNTHYKILGTGGGSVSTTMSTSQGERVLFAPESPENWFFDIGEVQLNNGKAVVHLDKIFGEIIADSKPFKVFVQGSEGAMGTIRITRNIKEKSFLVEDLGGRSNGTVQYSIYAIWKGKENLRFPELKKESIPATYNLEATNPAPDGPSLPLKDKQ</sequence>
<protein>
    <recommendedName>
        <fullName evidence="5">Peptidase S74 domain-containing protein</fullName>
    </recommendedName>
</protein>
<comment type="caution">
    <text evidence="3">The sequence shown here is derived from an EMBL/GenBank/DDBJ whole genome shotgun (WGS) entry which is preliminary data.</text>
</comment>
<dbReference type="Proteomes" id="UP000077552">
    <property type="component" value="Unassembled WGS sequence"/>
</dbReference>
<evidence type="ECO:0000313" key="3">
    <source>
        <dbReference type="EMBL" id="OAD91225.1"/>
    </source>
</evidence>
<name>A0A1A9LFM0_9FLAO</name>
<feature type="chain" id="PRO_5008392211" description="Peptidase S74 domain-containing protein" evidence="2">
    <location>
        <begin position="28"/>
        <end position="492"/>
    </location>
</feature>
<evidence type="ECO:0000256" key="2">
    <source>
        <dbReference type="SAM" id="SignalP"/>
    </source>
</evidence>
<dbReference type="AlphaFoldDB" id="A0A1A9LFM0"/>
<dbReference type="RefSeq" id="WP_068762036.1">
    <property type="nucleotide sequence ID" value="NZ_LXIE01000022.1"/>
</dbReference>
<proteinExistence type="predicted"/>
<keyword evidence="2" id="KW-0732">Signal</keyword>
<evidence type="ECO:0000313" key="4">
    <source>
        <dbReference type="Proteomes" id="UP000077552"/>
    </source>
</evidence>
<dbReference type="EMBL" id="LXIE01000022">
    <property type="protein sequence ID" value="OAD91225.1"/>
    <property type="molecule type" value="Genomic_DNA"/>
</dbReference>
<keyword evidence="4" id="KW-1185">Reference proteome</keyword>
<feature type="signal peptide" evidence="2">
    <location>
        <begin position="1"/>
        <end position="27"/>
    </location>
</feature>
<dbReference type="STRING" id="1385699.A7A78_13080"/>
<accession>A0A1A9LFM0</accession>
<feature type="region of interest" description="Disordered" evidence="1">
    <location>
        <begin position="472"/>
        <end position="492"/>
    </location>
</feature>
<dbReference type="OrthoDB" id="1430919at2"/>